<keyword evidence="3" id="KW-1185">Reference proteome</keyword>
<protein>
    <submittedName>
        <fullName evidence="2">Uncharacterized protein</fullName>
    </submittedName>
</protein>
<evidence type="ECO:0000313" key="3">
    <source>
        <dbReference type="Proteomes" id="UP000070544"/>
    </source>
</evidence>
<name>A0A139A700_GONPJ</name>
<dbReference type="OrthoDB" id="2157578at2759"/>
<feature type="compositionally biased region" description="Low complexity" evidence="1">
    <location>
        <begin position="64"/>
        <end position="92"/>
    </location>
</feature>
<accession>A0A139A700</accession>
<proteinExistence type="predicted"/>
<feature type="region of interest" description="Disordered" evidence="1">
    <location>
        <begin position="1"/>
        <end position="126"/>
    </location>
</feature>
<gene>
    <name evidence="2" type="ORF">M427DRAFT_59347</name>
</gene>
<dbReference type="EMBL" id="KQ965786">
    <property type="protein sequence ID" value="KXS12606.1"/>
    <property type="molecule type" value="Genomic_DNA"/>
</dbReference>
<evidence type="ECO:0000256" key="1">
    <source>
        <dbReference type="SAM" id="MobiDB-lite"/>
    </source>
</evidence>
<reference evidence="2 3" key="1">
    <citation type="journal article" date="2015" name="Genome Biol. Evol.">
        <title>Phylogenomic analyses indicate that early fungi evolved digesting cell walls of algal ancestors of land plants.</title>
        <authorList>
            <person name="Chang Y."/>
            <person name="Wang S."/>
            <person name="Sekimoto S."/>
            <person name="Aerts A.L."/>
            <person name="Choi C."/>
            <person name="Clum A."/>
            <person name="LaButti K.M."/>
            <person name="Lindquist E.A."/>
            <person name="Yee Ngan C."/>
            <person name="Ohm R.A."/>
            <person name="Salamov A.A."/>
            <person name="Grigoriev I.V."/>
            <person name="Spatafora J.W."/>
            <person name="Berbee M.L."/>
        </authorList>
    </citation>
    <scope>NUCLEOTIDE SEQUENCE [LARGE SCALE GENOMIC DNA]</scope>
    <source>
        <strain evidence="2 3">JEL478</strain>
    </source>
</reference>
<organism evidence="2 3">
    <name type="scientific">Gonapodya prolifera (strain JEL478)</name>
    <name type="common">Monoblepharis prolifera</name>
    <dbReference type="NCBI Taxonomy" id="1344416"/>
    <lineage>
        <taxon>Eukaryota</taxon>
        <taxon>Fungi</taxon>
        <taxon>Fungi incertae sedis</taxon>
        <taxon>Chytridiomycota</taxon>
        <taxon>Chytridiomycota incertae sedis</taxon>
        <taxon>Monoblepharidomycetes</taxon>
        <taxon>Monoblepharidales</taxon>
        <taxon>Gonapodyaceae</taxon>
        <taxon>Gonapodya</taxon>
    </lineage>
</organism>
<sequence>MMHHQSPDKQEAFGDTEDYEVVEGTRKRRTILKDETTPKREKVTSQIEAVTPGLSAGTRALKLESPTSSPQPEESGELSSQAGASSSPAVSSTVPNMISRDTSDVRQDQPIAPPTQTDEEAFSDDDDDEFWQQAAKVADEAEFKAGRKKREPILVNRAPVLTLWVTVVCVREGYSRGTALSIAKYVASEYSQTKGKSLGVIPTNPTDKESAFQQSQRRDAVVTAANALQYPAFGMAVWCVETRDGLRAFLVDKGKSLEAKGIERYLDDAFGAAKEEAEKVLVELAECFTSADVGNKAYSLYERFRPPWMGWGMKGEFRLEDVEELTWRIRRGEKVV</sequence>
<dbReference type="Proteomes" id="UP000070544">
    <property type="component" value="Unassembled WGS sequence"/>
</dbReference>
<evidence type="ECO:0000313" key="2">
    <source>
        <dbReference type="EMBL" id="KXS12606.1"/>
    </source>
</evidence>
<feature type="compositionally biased region" description="Basic and acidic residues" evidence="1">
    <location>
        <begin position="1"/>
        <end position="12"/>
    </location>
</feature>
<feature type="compositionally biased region" description="Acidic residues" evidence="1">
    <location>
        <begin position="117"/>
        <end position="126"/>
    </location>
</feature>
<feature type="compositionally biased region" description="Basic and acidic residues" evidence="1">
    <location>
        <begin position="31"/>
        <end position="43"/>
    </location>
</feature>
<dbReference type="AlphaFoldDB" id="A0A139A700"/>